<proteinExistence type="inferred from homology"/>
<evidence type="ECO:0000256" key="4">
    <source>
        <dbReference type="ARBA" id="ARBA00023172"/>
    </source>
</evidence>
<dbReference type="PROSITE" id="PS51900">
    <property type="entry name" value="CB"/>
    <property type="match status" value="1"/>
</dbReference>
<dbReference type="InterPro" id="IPR011010">
    <property type="entry name" value="DNA_brk_join_enz"/>
</dbReference>
<name>A0A285NJY7_9BACI</name>
<protein>
    <submittedName>
        <fullName evidence="8">Site-specific recombinase XerD</fullName>
    </submittedName>
</protein>
<dbReference type="Proteomes" id="UP000219356">
    <property type="component" value="Unassembled WGS sequence"/>
</dbReference>
<gene>
    <name evidence="8" type="ORF">SAMN05421503_1381</name>
</gene>
<evidence type="ECO:0000256" key="3">
    <source>
        <dbReference type="ARBA" id="ARBA00023125"/>
    </source>
</evidence>
<evidence type="ECO:0000256" key="5">
    <source>
        <dbReference type="PROSITE-ProRule" id="PRU01248"/>
    </source>
</evidence>
<dbReference type="GO" id="GO:0006310">
    <property type="term" value="P:DNA recombination"/>
    <property type="evidence" value="ECO:0007669"/>
    <property type="project" value="UniProtKB-KW"/>
</dbReference>
<dbReference type="Pfam" id="PF14659">
    <property type="entry name" value="Phage_int_SAM_3"/>
    <property type="match status" value="1"/>
</dbReference>
<keyword evidence="4" id="KW-0233">DNA recombination</keyword>
<dbReference type="PANTHER" id="PTHR30349">
    <property type="entry name" value="PHAGE INTEGRASE-RELATED"/>
    <property type="match status" value="1"/>
</dbReference>
<dbReference type="Gene3D" id="1.10.443.10">
    <property type="entry name" value="Intergrase catalytic core"/>
    <property type="match status" value="1"/>
</dbReference>
<dbReference type="SUPFAM" id="SSF56349">
    <property type="entry name" value="DNA breaking-rejoining enzymes"/>
    <property type="match status" value="1"/>
</dbReference>
<dbReference type="PANTHER" id="PTHR30349:SF64">
    <property type="entry name" value="PROPHAGE INTEGRASE INTD-RELATED"/>
    <property type="match status" value="1"/>
</dbReference>
<feature type="domain" description="Tyr recombinase" evidence="6">
    <location>
        <begin position="169"/>
        <end position="371"/>
    </location>
</feature>
<dbReference type="Gene3D" id="1.10.150.130">
    <property type="match status" value="1"/>
</dbReference>
<feature type="domain" description="Core-binding (CB)" evidence="7">
    <location>
        <begin position="57"/>
        <end position="144"/>
    </location>
</feature>
<evidence type="ECO:0000259" key="7">
    <source>
        <dbReference type="PROSITE" id="PS51900"/>
    </source>
</evidence>
<evidence type="ECO:0000313" key="8">
    <source>
        <dbReference type="EMBL" id="SNZ09834.1"/>
    </source>
</evidence>
<evidence type="ECO:0000313" key="9">
    <source>
        <dbReference type="Proteomes" id="UP000219356"/>
    </source>
</evidence>
<evidence type="ECO:0000259" key="6">
    <source>
        <dbReference type="PROSITE" id="PS51898"/>
    </source>
</evidence>
<dbReference type="OrthoDB" id="9803188at2"/>
<evidence type="ECO:0000256" key="2">
    <source>
        <dbReference type="ARBA" id="ARBA00022908"/>
    </source>
</evidence>
<dbReference type="InterPro" id="IPR044068">
    <property type="entry name" value="CB"/>
</dbReference>
<dbReference type="InterPro" id="IPR013762">
    <property type="entry name" value="Integrase-like_cat_sf"/>
</dbReference>
<dbReference type="AlphaFoldDB" id="A0A285NJY7"/>
<dbReference type="PROSITE" id="PS51898">
    <property type="entry name" value="TYR_RECOMBINASE"/>
    <property type="match status" value="1"/>
</dbReference>
<dbReference type="EMBL" id="OBEK01000002">
    <property type="protein sequence ID" value="SNZ09834.1"/>
    <property type="molecule type" value="Genomic_DNA"/>
</dbReference>
<sequence>MASYRKRGNSWQYRIKYTNPITKEINEVSKGGYKTKKKAQSVAVIHEQRLATGQEVITKDELLSEYLRIWLTEYKKDNVRKNTYILHERNIEKHIIPYFQLINLKEVTALRYQKFINHLKAKGYSTRTIEIIHQTMYSAMQTAVKPLKKIGENPCEDVTLPRKTRRMADKIQYIDSDKISDFLFHARRDNYMYYMFFKTLIETGMRKGEAAALQRSDIDLNKGYITVNKTLDFQAKLGEDLFGLTKTYESNRKIKLTNTLTKELAKHLDKLNDNKLVFNDIYRHDLDLIFCREDGSILPKSSLYNAFKRILKQAQIEKLPIHSLRHTHAVLLLESGADMKFVQERLGHKSISITSDIYSHISPKIEKSSVDGYEKYTQSIYD</sequence>
<dbReference type="CDD" id="cd01189">
    <property type="entry name" value="INT_ICEBs1_C_like"/>
    <property type="match status" value="1"/>
</dbReference>
<keyword evidence="9" id="KW-1185">Reference proteome</keyword>
<dbReference type="InterPro" id="IPR010998">
    <property type="entry name" value="Integrase_recombinase_N"/>
</dbReference>
<keyword evidence="3 5" id="KW-0238">DNA-binding</keyword>
<dbReference type="Pfam" id="PF00589">
    <property type="entry name" value="Phage_integrase"/>
    <property type="match status" value="1"/>
</dbReference>
<dbReference type="GO" id="GO:0015074">
    <property type="term" value="P:DNA integration"/>
    <property type="evidence" value="ECO:0007669"/>
    <property type="project" value="UniProtKB-KW"/>
</dbReference>
<organism evidence="8 9">
    <name type="scientific">Terribacillus aidingensis</name>
    <dbReference type="NCBI Taxonomy" id="586416"/>
    <lineage>
        <taxon>Bacteria</taxon>
        <taxon>Bacillati</taxon>
        <taxon>Bacillota</taxon>
        <taxon>Bacilli</taxon>
        <taxon>Bacillales</taxon>
        <taxon>Bacillaceae</taxon>
        <taxon>Terribacillus</taxon>
    </lineage>
</organism>
<evidence type="ECO:0000256" key="1">
    <source>
        <dbReference type="ARBA" id="ARBA00008857"/>
    </source>
</evidence>
<keyword evidence="2" id="KW-0229">DNA integration</keyword>
<dbReference type="GO" id="GO:0003677">
    <property type="term" value="F:DNA binding"/>
    <property type="evidence" value="ECO:0007669"/>
    <property type="project" value="UniProtKB-UniRule"/>
</dbReference>
<dbReference type="InterPro" id="IPR004107">
    <property type="entry name" value="Integrase_SAM-like_N"/>
</dbReference>
<dbReference type="InterPro" id="IPR002104">
    <property type="entry name" value="Integrase_catalytic"/>
</dbReference>
<accession>A0A285NJY7</accession>
<dbReference type="RefSeq" id="WP_097040591.1">
    <property type="nucleotide sequence ID" value="NZ_OBEK01000002.1"/>
</dbReference>
<reference evidence="9" key="1">
    <citation type="submission" date="2017-09" db="EMBL/GenBank/DDBJ databases">
        <authorList>
            <person name="Varghese N."/>
            <person name="Submissions S."/>
        </authorList>
    </citation>
    <scope>NUCLEOTIDE SEQUENCE [LARGE SCALE GENOMIC DNA]</scope>
    <source>
        <strain evidence="9">CGMCC 1.8913</strain>
    </source>
</reference>
<dbReference type="InterPro" id="IPR050090">
    <property type="entry name" value="Tyrosine_recombinase_XerCD"/>
</dbReference>
<comment type="similarity">
    <text evidence="1">Belongs to the 'phage' integrase family.</text>
</comment>